<accession>A0A8H2ZWB0</accession>
<name>A0A8H2ZWB0_9AGAM</name>
<feature type="domain" description="CHAT" evidence="1">
    <location>
        <begin position="94"/>
        <end position="293"/>
    </location>
</feature>
<gene>
    <name evidence="2" type="ORF">RDB_LOCUS12170</name>
</gene>
<dbReference type="Proteomes" id="UP000663843">
    <property type="component" value="Unassembled WGS sequence"/>
</dbReference>
<protein>
    <recommendedName>
        <fullName evidence="1">CHAT domain-containing protein</fullName>
    </recommendedName>
</protein>
<dbReference type="InterPro" id="IPR024983">
    <property type="entry name" value="CHAT_dom"/>
</dbReference>
<comment type="caution">
    <text evidence="2">The sequence shown here is derived from an EMBL/GenBank/DDBJ whole genome shotgun (WGS) entry which is preliminary data.</text>
</comment>
<dbReference type="AlphaFoldDB" id="A0A8H2ZWB0"/>
<dbReference type="EMBL" id="CAJMWT010000887">
    <property type="protein sequence ID" value="CAE6361080.1"/>
    <property type="molecule type" value="Genomic_DNA"/>
</dbReference>
<organism evidence="2 3">
    <name type="scientific">Rhizoctonia solani</name>
    <dbReference type="NCBI Taxonomy" id="456999"/>
    <lineage>
        <taxon>Eukaryota</taxon>
        <taxon>Fungi</taxon>
        <taxon>Dikarya</taxon>
        <taxon>Basidiomycota</taxon>
        <taxon>Agaricomycotina</taxon>
        <taxon>Agaricomycetes</taxon>
        <taxon>Cantharellales</taxon>
        <taxon>Ceratobasidiaceae</taxon>
        <taxon>Rhizoctonia</taxon>
    </lineage>
</organism>
<dbReference type="Pfam" id="PF12770">
    <property type="entry name" value="CHAT"/>
    <property type="match status" value="1"/>
</dbReference>
<evidence type="ECO:0000313" key="3">
    <source>
        <dbReference type="Proteomes" id="UP000663843"/>
    </source>
</evidence>
<evidence type="ECO:0000313" key="2">
    <source>
        <dbReference type="EMBL" id="CAE6361080.1"/>
    </source>
</evidence>
<reference evidence="2" key="1">
    <citation type="submission" date="2021-01" db="EMBL/GenBank/DDBJ databases">
        <authorList>
            <person name="Kaushik A."/>
        </authorList>
    </citation>
    <scope>NUCLEOTIDE SEQUENCE</scope>
    <source>
        <strain evidence="2">AG2-2IIIB</strain>
    </source>
</reference>
<proteinExistence type="predicted"/>
<sequence>MRSRMAGTSSTDDFVPAVRNGPFAVINCHTYCCDALIIFPGGEESTHFRLPNFNEDKARRARSDLDISLKQKHLRQRGVRPRHQLGHEDRIEGVLQALWGDIFKPVLDELGYMGNIPKECLPHITWCPTGSLSFLPLHAAGDYSQPGSKVFDYVISSYVPTLTALLASSHSDLKRSCRMLAVGQAATPGDTPLPGTTKELSHVKAHAYSSTEYSELVDAQTTTTSVLDAMEENDWVHLACHAHQNVDNPTKSGFFLHDGTLDLASINRRSFKNKGLAFLSACQTATGDERLPDEAFTLHLAC</sequence>
<evidence type="ECO:0000259" key="1">
    <source>
        <dbReference type="Pfam" id="PF12770"/>
    </source>
</evidence>